<evidence type="ECO:0000256" key="1">
    <source>
        <dbReference type="SAM" id="MobiDB-lite"/>
    </source>
</evidence>
<reference evidence="2 3" key="1">
    <citation type="journal article" date="2019" name="Nat. Ecol. Evol.">
        <title>Megaphylogeny resolves global patterns of mushroom evolution.</title>
        <authorList>
            <person name="Varga T."/>
            <person name="Krizsan K."/>
            <person name="Foldi C."/>
            <person name="Dima B."/>
            <person name="Sanchez-Garcia M."/>
            <person name="Sanchez-Ramirez S."/>
            <person name="Szollosi G.J."/>
            <person name="Szarkandi J.G."/>
            <person name="Papp V."/>
            <person name="Albert L."/>
            <person name="Andreopoulos W."/>
            <person name="Angelini C."/>
            <person name="Antonin V."/>
            <person name="Barry K.W."/>
            <person name="Bougher N.L."/>
            <person name="Buchanan P."/>
            <person name="Buyck B."/>
            <person name="Bense V."/>
            <person name="Catcheside P."/>
            <person name="Chovatia M."/>
            <person name="Cooper J."/>
            <person name="Damon W."/>
            <person name="Desjardin D."/>
            <person name="Finy P."/>
            <person name="Geml J."/>
            <person name="Haridas S."/>
            <person name="Hughes K."/>
            <person name="Justo A."/>
            <person name="Karasinski D."/>
            <person name="Kautmanova I."/>
            <person name="Kiss B."/>
            <person name="Kocsube S."/>
            <person name="Kotiranta H."/>
            <person name="LaButti K.M."/>
            <person name="Lechner B.E."/>
            <person name="Liimatainen K."/>
            <person name="Lipzen A."/>
            <person name="Lukacs Z."/>
            <person name="Mihaltcheva S."/>
            <person name="Morgado L.N."/>
            <person name="Niskanen T."/>
            <person name="Noordeloos M.E."/>
            <person name="Ohm R.A."/>
            <person name="Ortiz-Santana B."/>
            <person name="Ovrebo C."/>
            <person name="Racz N."/>
            <person name="Riley R."/>
            <person name="Savchenko A."/>
            <person name="Shiryaev A."/>
            <person name="Soop K."/>
            <person name="Spirin V."/>
            <person name="Szebenyi C."/>
            <person name="Tomsovsky M."/>
            <person name="Tulloss R.E."/>
            <person name="Uehling J."/>
            <person name="Grigoriev I.V."/>
            <person name="Vagvolgyi C."/>
            <person name="Papp T."/>
            <person name="Martin F.M."/>
            <person name="Miettinen O."/>
            <person name="Hibbett D.S."/>
            <person name="Nagy L.G."/>
        </authorList>
    </citation>
    <scope>NUCLEOTIDE SEQUENCE [LARGE SCALE GENOMIC DNA]</scope>
    <source>
        <strain evidence="2 3">FP101781</strain>
    </source>
</reference>
<name>A0A4Y7T4A6_COPMI</name>
<accession>A0A4Y7T4A6</accession>
<evidence type="ECO:0000313" key="2">
    <source>
        <dbReference type="EMBL" id="TEB28389.1"/>
    </source>
</evidence>
<feature type="compositionally biased region" description="Pro residues" evidence="1">
    <location>
        <begin position="18"/>
        <end position="27"/>
    </location>
</feature>
<protein>
    <submittedName>
        <fullName evidence="2">Uncharacterized protein</fullName>
    </submittedName>
</protein>
<dbReference type="EMBL" id="QPFP01000033">
    <property type="protein sequence ID" value="TEB28389.1"/>
    <property type="molecule type" value="Genomic_DNA"/>
</dbReference>
<proteinExistence type="predicted"/>
<feature type="region of interest" description="Disordered" evidence="1">
    <location>
        <begin position="1"/>
        <end position="32"/>
    </location>
</feature>
<dbReference type="AlphaFoldDB" id="A0A4Y7T4A6"/>
<comment type="caution">
    <text evidence="2">The sequence shown here is derived from an EMBL/GenBank/DDBJ whole genome shotgun (WGS) entry which is preliminary data.</text>
</comment>
<gene>
    <name evidence="2" type="ORF">FA13DRAFT_1735756</name>
</gene>
<evidence type="ECO:0000313" key="3">
    <source>
        <dbReference type="Proteomes" id="UP000298030"/>
    </source>
</evidence>
<sequence>MSLFEALGGAPPLVNPQSFPPQPPPSNPGQIDYNVLQQPEELRRDDHLSETPEEGDLVCLDRFFDRVQ</sequence>
<keyword evidence="3" id="KW-1185">Reference proteome</keyword>
<dbReference type="Proteomes" id="UP000298030">
    <property type="component" value="Unassembled WGS sequence"/>
</dbReference>
<organism evidence="2 3">
    <name type="scientific">Coprinellus micaceus</name>
    <name type="common">Glistening ink-cap mushroom</name>
    <name type="synonym">Coprinus micaceus</name>
    <dbReference type="NCBI Taxonomy" id="71717"/>
    <lineage>
        <taxon>Eukaryota</taxon>
        <taxon>Fungi</taxon>
        <taxon>Dikarya</taxon>
        <taxon>Basidiomycota</taxon>
        <taxon>Agaricomycotina</taxon>
        <taxon>Agaricomycetes</taxon>
        <taxon>Agaricomycetidae</taxon>
        <taxon>Agaricales</taxon>
        <taxon>Agaricineae</taxon>
        <taxon>Psathyrellaceae</taxon>
        <taxon>Coprinellus</taxon>
    </lineage>
</organism>